<evidence type="ECO:0000313" key="2">
    <source>
        <dbReference type="Proteomes" id="UP000238982"/>
    </source>
</evidence>
<gene>
    <name evidence="1" type="ORF">C6Q15_23095</name>
</gene>
<proteinExistence type="predicted"/>
<reference evidence="1 2" key="1">
    <citation type="submission" date="2018-03" db="EMBL/GenBank/DDBJ databases">
        <authorList>
            <person name="Keele B.F."/>
        </authorList>
    </citation>
    <scope>NUCLEOTIDE SEQUENCE [LARGE SCALE GENOMIC DNA]</scope>
    <source>
        <strain evidence="1 2">AU19729</strain>
    </source>
</reference>
<accession>A0A2S9MFN9</accession>
<dbReference type="AlphaFoldDB" id="A0A2S9MFN9"/>
<name>A0A2S9MFN9_9BURK</name>
<dbReference type="RefSeq" id="WP_043281899.1">
    <property type="nucleotide sequence ID" value="NZ_CP008729.1"/>
</dbReference>
<dbReference type="Proteomes" id="UP000238982">
    <property type="component" value="Unassembled WGS sequence"/>
</dbReference>
<sequence length="69" mass="6933">MATSERKEAQRIVAAAGGCAVAAQAVIGVNRHACIAQAALHANAAARAGLRARQQAPADGQADDGITIR</sequence>
<organism evidence="1 2">
    <name type="scientific">Burkholderia multivorans</name>
    <dbReference type="NCBI Taxonomy" id="87883"/>
    <lineage>
        <taxon>Bacteria</taxon>
        <taxon>Pseudomonadati</taxon>
        <taxon>Pseudomonadota</taxon>
        <taxon>Betaproteobacteria</taxon>
        <taxon>Burkholderiales</taxon>
        <taxon>Burkholderiaceae</taxon>
        <taxon>Burkholderia</taxon>
        <taxon>Burkholderia cepacia complex</taxon>
    </lineage>
</organism>
<comment type="caution">
    <text evidence="1">The sequence shown here is derived from an EMBL/GenBank/DDBJ whole genome shotgun (WGS) entry which is preliminary data.</text>
</comment>
<protein>
    <submittedName>
        <fullName evidence="1">Uncharacterized protein</fullName>
    </submittedName>
</protein>
<evidence type="ECO:0000313" key="1">
    <source>
        <dbReference type="EMBL" id="PRF56994.1"/>
    </source>
</evidence>
<dbReference type="EMBL" id="PVGH01000086">
    <property type="protein sequence ID" value="PRF56994.1"/>
    <property type="molecule type" value="Genomic_DNA"/>
</dbReference>